<evidence type="ECO:0000313" key="5">
    <source>
        <dbReference type="EMBL" id="AOZ72480.1"/>
    </source>
</evidence>
<evidence type="ECO:0000313" key="6">
    <source>
        <dbReference type="Proteomes" id="UP000176288"/>
    </source>
</evidence>
<accession>A0A1D9MJX9</accession>
<keyword evidence="6" id="KW-1185">Reference proteome</keyword>
<dbReference type="Pfam" id="PF07681">
    <property type="entry name" value="DoxX"/>
    <property type="match status" value="1"/>
</dbReference>
<keyword evidence="4" id="KW-0472">Membrane</keyword>
<dbReference type="RefSeq" id="WP_071163946.1">
    <property type="nucleotide sequence ID" value="NZ_CP017812.1"/>
</dbReference>
<comment type="subcellular location">
    <subcellularLocation>
        <location evidence="1">Membrane</location>
        <topology evidence="1">Multi-pass membrane protein</topology>
    </subcellularLocation>
</comment>
<dbReference type="KEGG" id="avu:BK816_03535"/>
<dbReference type="InterPro" id="IPR032808">
    <property type="entry name" value="DoxX"/>
</dbReference>
<proteinExistence type="predicted"/>
<sequence length="174" mass="18103">MNILRTIIRPLIAAPFIADGLDAMRRPAPHAKKISPFKPTLRRLGLGVVADNPELASRALGAVTVGAAGMLALGKMPRTTAAVLTAISVPLAIVNTASEKDMRAKVSTGIQRGALTGAMVLASLDRAGAPSAAWLANSWVTDKMNRASAQLDQVKNNAEASLEAASQKLSNVTK</sequence>
<evidence type="ECO:0000256" key="3">
    <source>
        <dbReference type="ARBA" id="ARBA00022989"/>
    </source>
</evidence>
<organism evidence="5 6">
    <name type="scientific">Boudabousia tangfeifanii</name>
    <dbReference type="NCBI Taxonomy" id="1912795"/>
    <lineage>
        <taxon>Bacteria</taxon>
        <taxon>Bacillati</taxon>
        <taxon>Actinomycetota</taxon>
        <taxon>Actinomycetes</taxon>
        <taxon>Actinomycetales</taxon>
        <taxon>Actinomycetaceae</taxon>
        <taxon>Boudabousia</taxon>
    </lineage>
</organism>
<reference evidence="5 6" key="1">
    <citation type="submission" date="2016-10" db="EMBL/GenBank/DDBJ databases">
        <title>Actinomyces aegypiusis sp. nov., isolated from the Aegypius monachus in Qinghai Tibet Plateau China.</title>
        <authorList>
            <person name="Wang Y."/>
        </authorList>
    </citation>
    <scope>NUCLEOTIDE SEQUENCE [LARGE SCALE GENOMIC DNA]</scope>
    <source>
        <strain evidence="5 6">VUL4_3</strain>
    </source>
</reference>
<dbReference type="EMBL" id="CP017812">
    <property type="protein sequence ID" value="AOZ72480.1"/>
    <property type="molecule type" value="Genomic_DNA"/>
</dbReference>
<evidence type="ECO:0000256" key="4">
    <source>
        <dbReference type="ARBA" id="ARBA00023136"/>
    </source>
</evidence>
<name>A0A1D9MJX9_9ACTO</name>
<protein>
    <recommendedName>
        <fullName evidence="7">DoxX family protein</fullName>
    </recommendedName>
</protein>
<keyword evidence="2" id="KW-0812">Transmembrane</keyword>
<dbReference type="Proteomes" id="UP000176288">
    <property type="component" value="Chromosome"/>
</dbReference>
<dbReference type="STRING" id="1912795.BK816_03535"/>
<dbReference type="OrthoDB" id="329282at2"/>
<dbReference type="AlphaFoldDB" id="A0A1D9MJX9"/>
<gene>
    <name evidence="5" type="ORF">BK816_03535</name>
</gene>
<evidence type="ECO:0000256" key="2">
    <source>
        <dbReference type="ARBA" id="ARBA00022692"/>
    </source>
</evidence>
<evidence type="ECO:0008006" key="7">
    <source>
        <dbReference type="Google" id="ProtNLM"/>
    </source>
</evidence>
<keyword evidence="3" id="KW-1133">Transmembrane helix</keyword>
<evidence type="ECO:0000256" key="1">
    <source>
        <dbReference type="ARBA" id="ARBA00004141"/>
    </source>
</evidence>